<proteinExistence type="predicted"/>
<sequence length="115" mass="12162">MIGATSGTHLLFVGDEEIVVKGLPLNSQGVGREQRDSGFTSVEDGRADLEPQCSPELRRGGLMEVPRGGGTQYAQRTGETVLGIRSTAVGDRGGHKGGAARFEQKEHLCQIVSTP</sequence>
<feature type="region of interest" description="Disordered" evidence="1">
    <location>
        <begin position="29"/>
        <end position="54"/>
    </location>
</feature>
<dbReference type="Proteomes" id="UP000828390">
    <property type="component" value="Unassembled WGS sequence"/>
</dbReference>
<organism evidence="2 3">
    <name type="scientific">Dreissena polymorpha</name>
    <name type="common">Zebra mussel</name>
    <name type="synonym">Mytilus polymorpha</name>
    <dbReference type="NCBI Taxonomy" id="45954"/>
    <lineage>
        <taxon>Eukaryota</taxon>
        <taxon>Metazoa</taxon>
        <taxon>Spiralia</taxon>
        <taxon>Lophotrochozoa</taxon>
        <taxon>Mollusca</taxon>
        <taxon>Bivalvia</taxon>
        <taxon>Autobranchia</taxon>
        <taxon>Heteroconchia</taxon>
        <taxon>Euheterodonta</taxon>
        <taxon>Imparidentia</taxon>
        <taxon>Neoheterodontei</taxon>
        <taxon>Myida</taxon>
        <taxon>Dreissenoidea</taxon>
        <taxon>Dreissenidae</taxon>
        <taxon>Dreissena</taxon>
    </lineage>
</organism>
<accession>A0A9D4LJY0</accession>
<evidence type="ECO:0000313" key="2">
    <source>
        <dbReference type="EMBL" id="KAH3860120.1"/>
    </source>
</evidence>
<comment type="caution">
    <text evidence="2">The sequence shown here is derived from an EMBL/GenBank/DDBJ whole genome shotgun (WGS) entry which is preliminary data.</text>
</comment>
<protein>
    <submittedName>
        <fullName evidence="2">Uncharacterized protein</fullName>
    </submittedName>
</protein>
<evidence type="ECO:0000313" key="3">
    <source>
        <dbReference type="Proteomes" id="UP000828390"/>
    </source>
</evidence>
<dbReference type="EMBL" id="JAIWYP010000002">
    <property type="protein sequence ID" value="KAH3860120.1"/>
    <property type="molecule type" value="Genomic_DNA"/>
</dbReference>
<evidence type="ECO:0000256" key="1">
    <source>
        <dbReference type="SAM" id="MobiDB-lite"/>
    </source>
</evidence>
<name>A0A9D4LJY0_DREPO</name>
<reference evidence="2" key="2">
    <citation type="submission" date="2020-11" db="EMBL/GenBank/DDBJ databases">
        <authorList>
            <person name="McCartney M.A."/>
            <person name="Auch B."/>
            <person name="Kono T."/>
            <person name="Mallez S."/>
            <person name="Becker A."/>
            <person name="Gohl D.M."/>
            <person name="Silverstein K.A.T."/>
            <person name="Koren S."/>
            <person name="Bechman K.B."/>
            <person name="Herman A."/>
            <person name="Abrahante J.E."/>
            <person name="Garbe J."/>
        </authorList>
    </citation>
    <scope>NUCLEOTIDE SEQUENCE</scope>
    <source>
        <strain evidence="2">Duluth1</strain>
        <tissue evidence="2">Whole animal</tissue>
    </source>
</reference>
<reference evidence="2" key="1">
    <citation type="journal article" date="2019" name="bioRxiv">
        <title>The Genome of the Zebra Mussel, Dreissena polymorpha: A Resource for Invasive Species Research.</title>
        <authorList>
            <person name="McCartney M.A."/>
            <person name="Auch B."/>
            <person name="Kono T."/>
            <person name="Mallez S."/>
            <person name="Zhang Y."/>
            <person name="Obille A."/>
            <person name="Becker A."/>
            <person name="Abrahante J.E."/>
            <person name="Garbe J."/>
            <person name="Badalamenti J.P."/>
            <person name="Herman A."/>
            <person name="Mangelson H."/>
            <person name="Liachko I."/>
            <person name="Sullivan S."/>
            <person name="Sone E.D."/>
            <person name="Koren S."/>
            <person name="Silverstein K.A.T."/>
            <person name="Beckman K.B."/>
            <person name="Gohl D.M."/>
        </authorList>
    </citation>
    <scope>NUCLEOTIDE SEQUENCE</scope>
    <source>
        <strain evidence="2">Duluth1</strain>
        <tissue evidence="2">Whole animal</tissue>
    </source>
</reference>
<dbReference type="AlphaFoldDB" id="A0A9D4LJY0"/>
<gene>
    <name evidence="2" type="ORF">DPMN_023011</name>
</gene>
<keyword evidence="3" id="KW-1185">Reference proteome</keyword>